<keyword evidence="10" id="KW-1185">Reference proteome</keyword>
<dbReference type="Proteomes" id="UP000001868">
    <property type="component" value="Chromosome"/>
</dbReference>
<evidence type="ECO:0000256" key="1">
    <source>
        <dbReference type="ARBA" id="ARBA00004141"/>
    </source>
</evidence>
<dbReference type="CDD" id="cd17328">
    <property type="entry name" value="MFS_spinster_like"/>
    <property type="match status" value="1"/>
</dbReference>
<dbReference type="SUPFAM" id="SSF103473">
    <property type="entry name" value="MFS general substrate transporter"/>
    <property type="match status" value="1"/>
</dbReference>
<dbReference type="EMBL" id="CP000747">
    <property type="protein sequence ID" value="ACG77434.1"/>
    <property type="molecule type" value="Genomic_DNA"/>
</dbReference>
<comment type="subcellular location">
    <subcellularLocation>
        <location evidence="1">Membrane</location>
        <topology evidence="1">Multi-pass membrane protein</topology>
    </subcellularLocation>
</comment>
<feature type="domain" description="Major facilitator superfamily (MFS) profile" evidence="8">
    <location>
        <begin position="32"/>
        <end position="508"/>
    </location>
</feature>
<dbReference type="OrthoDB" id="7497327at2"/>
<dbReference type="STRING" id="450851.PHZ_c1020"/>
<dbReference type="PROSITE" id="PS50850">
    <property type="entry name" value="MFS"/>
    <property type="match status" value="1"/>
</dbReference>
<keyword evidence="4 7" id="KW-1133">Transmembrane helix</keyword>
<dbReference type="InterPro" id="IPR036259">
    <property type="entry name" value="MFS_trans_sf"/>
</dbReference>
<dbReference type="Pfam" id="PF07690">
    <property type="entry name" value="MFS_1"/>
    <property type="match status" value="1"/>
</dbReference>
<dbReference type="HOGENOM" id="CLU_001265_5_12_5"/>
<evidence type="ECO:0000256" key="4">
    <source>
        <dbReference type="ARBA" id="ARBA00022989"/>
    </source>
</evidence>
<feature type="transmembrane region" description="Helical" evidence="7">
    <location>
        <begin position="27"/>
        <end position="45"/>
    </location>
</feature>
<feature type="transmembrane region" description="Helical" evidence="7">
    <location>
        <begin position="482"/>
        <end position="503"/>
    </location>
</feature>
<dbReference type="PANTHER" id="PTHR23505">
    <property type="entry name" value="SPINSTER"/>
    <property type="match status" value="1"/>
</dbReference>
<dbReference type="PANTHER" id="PTHR23505:SF79">
    <property type="entry name" value="PROTEIN SPINSTER"/>
    <property type="match status" value="1"/>
</dbReference>
<dbReference type="InterPro" id="IPR020846">
    <property type="entry name" value="MFS_dom"/>
</dbReference>
<dbReference type="GO" id="GO:0016020">
    <property type="term" value="C:membrane"/>
    <property type="evidence" value="ECO:0007669"/>
    <property type="project" value="UniProtKB-SubCell"/>
</dbReference>
<protein>
    <submittedName>
        <fullName evidence="9">Major facilitator family transporter</fullName>
    </submittedName>
</protein>
<dbReference type="Gene3D" id="1.20.1250.20">
    <property type="entry name" value="MFS general substrate transporter like domains"/>
    <property type="match status" value="1"/>
</dbReference>
<dbReference type="AlphaFoldDB" id="B4RHH4"/>
<evidence type="ECO:0000256" key="7">
    <source>
        <dbReference type="SAM" id="Phobius"/>
    </source>
</evidence>
<keyword evidence="5 7" id="KW-0472">Membrane</keyword>
<organism evidence="9 10">
    <name type="scientific">Phenylobacterium zucineum (strain HLK1)</name>
    <dbReference type="NCBI Taxonomy" id="450851"/>
    <lineage>
        <taxon>Bacteria</taxon>
        <taxon>Pseudomonadati</taxon>
        <taxon>Pseudomonadota</taxon>
        <taxon>Alphaproteobacteria</taxon>
        <taxon>Caulobacterales</taxon>
        <taxon>Caulobacteraceae</taxon>
        <taxon>Phenylobacterium</taxon>
    </lineage>
</organism>
<gene>
    <name evidence="9" type="ordered locus">PHZ_c1020</name>
</gene>
<keyword evidence="3 7" id="KW-0812">Transmembrane</keyword>
<dbReference type="RefSeq" id="WP_012521580.1">
    <property type="nucleotide sequence ID" value="NC_011144.1"/>
</dbReference>
<evidence type="ECO:0000259" key="8">
    <source>
        <dbReference type="PROSITE" id="PS50850"/>
    </source>
</evidence>
<feature type="transmembrane region" description="Helical" evidence="7">
    <location>
        <begin position="277"/>
        <end position="298"/>
    </location>
</feature>
<evidence type="ECO:0000256" key="5">
    <source>
        <dbReference type="ARBA" id="ARBA00023136"/>
    </source>
</evidence>
<feature type="transmembrane region" description="Helical" evidence="7">
    <location>
        <begin position="346"/>
        <end position="369"/>
    </location>
</feature>
<feature type="transmembrane region" description="Helical" evidence="7">
    <location>
        <begin position="375"/>
        <end position="396"/>
    </location>
</feature>
<dbReference type="KEGG" id="pzu:PHZ_c1020"/>
<keyword evidence="2" id="KW-0813">Transport</keyword>
<feature type="transmembrane region" description="Helical" evidence="7">
    <location>
        <begin position="99"/>
        <end position="121"/>
    </location>
</feature>
<dbReference type="eggNOG" id="COG2814">
    <property type="taxonomic scope" value="Bacteria"/>
</dbReference>
<name>B4RHH4_PHEZH</name>
<sequence length="515" mass="53318">MATSTTAPPGASGAPGAPVAAPHFTPFYRSTVLWLLVVAYTFNFIDRTIISTIGQAIKEDLKLTDQQLGWLGGLSFALLYTTLGIPIARLAERWNRVNIISIAIVIWSGFTALCGLATSYLQLLLFRVGVGVGEAGLSPPAHSLISDYFEPRARASALSIYSLGIPFGTMFGAIAGGWIAQNVSWQAAFMLVGLPGVLIAIAIKLVVKEPPRGWADRRLAEQAAAESAESAESPGALGREASEAGAPNPPLSSGEAEAVKPPSILAVTKRLFGSWGLFHMGAGMTLASFAGYGAGAFVPPYFIRQFGMDLATVGLIVGLVSGVANGAGTLMGGFLTDFASRRSARWYALVPAIGLLVATPLYLVAFTAADWRVTVAVWMAAGLLHYTYLGPTFGVVQNAMDVRMRATAVAMLLFVVNLIALGFGPPFTGWLIDVLAQGAWADGGGAGAFTAACPGGVGPAGAAAGVDAACKAAMAAGTQGGVVGTTLIYAWAGLHYLLAAITLPRDIARARQGQI</sequence>
<evidence type="ECO:0000256" key="6">
    <source>
        <dbReference type="SAM" id="MobiDB-lite"/>
    </source>
</evidence>
<dbReference type="InterPro" id="IPR044770">
    <property type="entry name" value="MFS_spinster-like"/>
</dbReference>
<reference evidence="9 10" key="1">
    <citation type="journal article" date="2008" name="BMC Genomics">
        <title>Complete genome of Phenylobacterium zucineum - a novel facultative intracellular bacterium isolated from human erythroleukemia cell line K562.</title>
        <authorList>
            <person name="Luo Y."/>
            <person name="Xu X."/>
            <person name="Ding Z."/>
            <person name="Liu Z."/>
            <person name="Zhang B."/>
            <person name="Yan Z."/>
            <person name="Sun J."/>
            <person name="Hu S."/>
            <person name="Hu X."/>
        </authorList>
    </citation>
    <scope>NUCLEOTIDE SEQUENCE [LARGE SCALE GENOMIC DNA]</scope>
    <source>
        <strain evidence="9 10">HLK1</strain>
    </source>
</reference>
<evidence type="ECO:0000256" key="2">
    <source>
        <dbReference type="ARBA" id="ARBA00022448"/>
    </source>
</evidence>
<feature type="region of interest" description="Disordered" evidence="6">
    <location>
        <begin position="225"/>
        <end position="257"/>
    </location>
</feature>
<evidence type="ECO:0000256" key="3">
    <source>
        <dbReference type="ARBA" id="ARBA00022692"/>
    </source>
</evidence>
<proteinExistence type="predicted"/>
<evidence type="ECO:0000313" key="9">
    <source>
        <dbReference type="EMBL" id="ACG77434.1"/>
    </source>
</evidence>
<feature type="transmembrane region" description="Helical" evidence="7">
    <location>
        <begin position="310"/>
        <end position="334"/>
    </location>
</feature>
<accession>B4RHH4</accession>
<feature type="transmembrane region" description="Helical" evidence="7">
    <location>
        <begin position="68"/>
        <end position="87"/>
    </location>
</feature>
<feature type="transmembrane region" description="Helical" evidence="7">
    <location>
        <begin position="185"/>
        <end position="207"/>
    </location>
</feature>
<feature type="transmembrane region" description="Helical" evidence="7">
    <location>
        <begin position="408"/>
        <end position="432"/>
    </location>
</feature>
<dbReference type="InterPro" id="IPR011701">
    <property type="entry name" value="MFS"/>
</dbReference>
<evidence type="ECO:0000313" key="10">
    <source>
        <dbReference type="Proteomes" id="UP000001868"/>
    </source>
</evidence>
<dbReference type="GO" id="GO:0022857">
    <property type="term" value="F:transmembrane transporter activity"/>
    <property type="evidence" value="ECO:0007669"/>
    <property type="project" value="InterPro"/>
</dbReference>
<feature type="transmembrane region" description="Helical" evidence="7">
    <location>
        <begin position="158"/>
        <end position="179"/>
    </location>
</feature>